<proteinExistence type="predicted"/>
<name>A0A8T0HC26_CERPU</name>
<keyword evidence="2" id="KW-1185">Reference proteome</keyword>
<accession>A0A8T0HC26</accession>
<sequence>MNGWQMSQHCCFSQLVAQEGLRCHVHGASYTNDIRQLKFGSVGIGIIVPYIRIKPGWICVAEIVSNWVFADFLRRIALVLVSFEQHVIYRDSIIAPQQARLQTRKICMLCCWKSRCVLHIPIIWSCCDSCNGPLYPWSRLRTTHARP</sequence>
<comment type="caution">
    <text evidence="1">The sequence shown here is derived from an EMBL/GenBank/DDBJ whole genome shotgun (WGS) entry which is preliminary data.</text>
</comment>
<reference evidence="1" key="1">
    <citation type="submission" date="2020-06" db="EMBL/GenBank/DDBJ databases">
        <title>WGS assembly of Ceratodon purpureus strain R40.</title>
        <authorList>
            <person name="Carey S.B."/>
            <person name="Jenkins J."/>
            <person name="Shu S."/>
            <person name="Lovell J.T."/>
            <person name="Sreedasyam A."/>
            <person name="Maumus F."/>
            <person name="Tiley G.P."/>
            <person name="Fernandez-Pozo N."/>
            <person name="Barry K."/>
            <person name="Chen C."/>
            <person name="Wang M."/>
            <person name="Lipzen A."/>
            <person name="Daum C."/>
            <person name="Saski C.A."/>
            <person name="Payton A.C."/>
            <person name="Mcbreen J.C."/>
            <person name="Conrad R.E."/>
            <person name="Kollar L.M."/>
            <person name="Olsson S."/>
            <person name="Huttunen S."/>
            <person name="Landis J.B."/>
            <person name="Wickett N.J."/>
            <person name="Johnson M.G."/>
            <person name="Rensing S.A."/>
            <person name="Grimwood J."/>
            <person name="Schmutz J."/>
            <person name="Mcdaniel S.F."/>
        </authorList>
    </citation>
    <scope>NUCLEOTIDE SEQUENCE</scope>
    <source>
        <strain evidence="1">R40</strain>
    </source>
</reference>
<organism evidence="1 2">
    <name type="scientific">Ceratodon purpureus</name>
    <name type="common">Fire moss</name>
    <name type="synonym">Dicranum purpureum</name>
    <dbReference type="NCBI Taxonomy" id="3225"/>
    <lineage>
        <taxon>Eukaryota</taxon>
        <taxon>Viridiplantae</taxon>
        <taxon>Streptophyta</taxon>
        <taxon>Embryophyta</taxon>
        <taxon>Bryophyta</taxon>
        <taxon>Bryophytina</taxon>
        <taxon>Bryopsida</taxon>
        <taxon>Dicranidae</taxon>
        <taxon>Pseudoditrichales</taxon>
        <taxon>Ditrichaceae</taxon>
        <taxon>Ceratodon</taxon>
    </lineage>
</organism>
<evidence type="ECO:0000313" key="1">
    <source>
        <dbReference type="EMBL" id="KAG0567968.1"/>
    </source>
</evidence>
<gene>
    <name evidence="1" type="ORF">KC19_7G176000</name>
</gene>
<dbReference type="Proteomes" id="UP000822688">
    <property type="component" value="Chromosome 7"/>
</dbReference>
<dbReference type="EMBL" id="CM026428">
    <property type="protein sequence ID" value="KAG0567968.1"/>
    <property type="molecule type" value="Genomic_DNA"/>
</dbReference>
<dbReference type="AlphaFoldDB" id="A0A8T0HC26"/>
<protein>
    <submittedName>
        <fullName evidence="1">Uncharacterized protein</fullName>
    </submittedName>
</protein>
<evidence type="ECO:0000313" key="2">
    <source>
        <dbReference type="Proteomes" id="UP000822688"/>
    </source>
</evidence>